<dbReference type="GO" id="GO:0003341">
    <property type="term" value="P:cilium movement"/>
    <property type="evidence" value="ECO:0007669"/>
    <property type="project" value="TreeGrafter"/>
</dbReference>
<organism evidence="4 5">
    <name type="scientific">Eleutherodactylus coqui</name>
    <name type="common">Puerto Rican coqui</name>
    <dbReference type="NCBI Taxonomy" id="57060"/>
    <lineage>
        <taxon>Eukaryota</taxon>
        <taxon>Metazoa</taxon>
        <taxon>Chordata</taxon>
        <taxon>Craniata</taxon>
        <taxon>Vertebrata</taxon>
        <taxon>Euteleostomi</taxon>
        <taxon>Amphibia</taxon>
        <taxon>Batrachia</taxon>
        <taxon>Anura</taxon>
        <taxon>Neobatrachia</taxon>
        <taxon>Hyloidea</taxon>
        <taxon>Eleutherodactylidae</taxon>
        <taxon>Eleutherodactylinae</taxon>
        <taxon>Eleutherodactylus</taxon>
        <taxon>Eleutherodactylus</taxon>
    </lineage>
</organism>
<feature type="non-terminal residue" evidence="4">
    <location>
        <position position="185"/>
    </location>
</feature>
<dbReference type="PANTHER" id="PTHR44314:SF1">
    <property type="entry name" value="CILIA- AND FLAGELLA-ASSOCIATED PROTEIN 70"/>
    <property type="match status" value="1"/>
</dbReference>
<comment type="caution">
    <text evidence="4">The sequence shown here is derived from an EMBL/GenBank/DDBJ whole genome shotgun (WGS) entry which is preliminary data.</text>
</comment>
<evidence type="ECO:0000313" key="5">
    <source>
        <dbReference type="Proteomes" id="UP000770717"/>
    </source>
</evidence>
<protein>
    <submittedName>
        <fullName evidence="4">Uncharacterized protein</fullName>
    </submittedName>
</protein>
<keyword evidence="1" id="KW-0677">Repeat</keyword>
<dbReference type="Proteomes" id="UP000770717">
    <property type="component" value="Unassembled WGS sequence"/>
</dbReference>
<feature type="region of interest" description="Disordered" evidence="3">
    <location>
        <begin position="152"/>
        <end position="185"/>
    </location>
</feature>
<sequence>MARHYKQQAETMPCNTSPTITEPPLYLTVGTTQSGRRHSSSSSTPRPLTFHSLQKRIAECRYWPVEIMRAPMSLAGKSKSGKAEKGDEDTPISFHGVAYINMVPLLYPGVKRLRGAYRVLAYQDAEVLEKTKCHHSVLRDVALQNSLMNKPTAAPPGLNSAYVKPTASRLAKDEKGAKDKEGGRR</sequence>
<dbReference type="AlphaFoldDB" id="A0A8J6E5U8"/>
<evidence type="ECO:0000313" key="4">
    <source>
        <dbReference type="EMBL" id="KAG9461229.1"/>
    </source>
</evidence>
<dbReference type="GO" id="GO:0070062">
    <property type="term" value="C:extracellular exosome"/>
    <property type="evidence" value="ECO:0007669"/>
    <property type="project" value="TreeGrafter"/>
</dbReference>
<accession>A0A8J6E5U8</accession>
<dbReference type="OrthoDB" id="10262375at2759"/>
<evidence type="ECO:0000256" key="2">
    <source>
        <dbReference type="ARBA" id="ARBA00022803"/>
    </source>
</evidence>
<reference evidence="4" key="1">
    <citation type="thesis" date="2020" institute="ProQuest LLC" country="789 East Eisenhower Parkway, Ann Arbor, MI, USA">
        <title>Comparative Genomics and Chromosome Evolution.</title>
        <authorList>
            <person name="Mudd A.B."/>
        </authorList>
    </citation>
    <scope>NUCLEOTIDE SEQUENCE</scope>
    <source>
        <strain evidence="4">HN-11 Male</strain>
        <tissue evidence="4">Kidney and liver</tissue>
    </source>
</reference>
<evidence type="ECO:0000256" key="1">
    <source>
        <dbReference type="ARBA" id="ARBA00022737"/>
    </source>
</evidence>
<dbReference type="GO" id="GO:0031514">
    <property type="term" value="C:motile cilium"/>
    <property type="evidence" value="ECO:0007669"/>
    <property type="project" value="TreeGrafter"/>
</dbReference>
<dbReference type="InterPro" id="IPR052628">
    <property type="entry name" value="CFAP70"/>
</dbReference>
<keyword evidence="2" id="KW-0802">TPR repeat</keyword>
<dbReference type="GO" id="GO:0060271">
    <property type="term" value="P:cilium assembly"/>
    <property type="evidence" value="ECO:0007669"/>
    <property type="project" value="TreeGrafter"/>
</dbReference>
<keyword evidence="5" id="KW-1185">Reference proteome</keyword>
<feature type="compositionally biased region" description="Basic and acidic residues" evidence="3">
    <location>
        <begin position="170"/>
        <end position="185"/>
    </location>
</feature>
<dbReference type="PANTHER" id="PTHR44314">
    <property type="entry name" value="CILIA- AND FLAGELLA-ASSOCIATED PROTEIN 70"/>
    <property type="match status" value="1"/>
</dbReference>
<feature type="region of interest" description="Disordered" evidence="3">
    <location>
        <begin position="1"/>
        <end position="48"/>
    </location>
</feature>
<evidence type="ECO:0000256" key="3">
    <source>
        <dbReference type="SAM" id="MobiDB-lite"/>
    </source>
</evidence>
<proteinExistence type="predicted"/>
<feature type="compositionally biased region" description="Polar residues" evidence="3">
    <location>
        <begin position="8"/>
        <end position="20"/>
    </location>
</feature>
<dbReference type="EMBL" id="WNTK01025724">
    <property type="protein sequence ID" value="KAG9461229.1"/>
    <property type="molecule type" value="Genomic_DNA"/>
</dbReference>
<gene>
    <name evidence="4" type="ORF">GDO78_017587</name>
</gene>
<name>A0A8J6E5U8_ELECQ</name>